<dbReference type="GO" id="GO:0016787">
    <property type="term" value="F:hydrolase activity"/>
    <property type="evidence" value="ECO:0007669"/>
    <property type="project" value="UniProtKB-KW"/>
</dbReference>
<feature type="domain" description="CheC-like protein" evidence="3">
    <location>
        <begin position="10"/>
        <end position="46"/>
    </location>
</feature>
<evidence type="ECO:0000256" key="2">
    <source>
        <dbReference type="ARBA" id="ARBA00022801"/>
    </source>
</evidence>
<dbReference type="OrthoDB" id="182374at2157"/>
<keyword evidence="1" id="KW-0145">Chemotaxis</keyword>
<dbReference type="InterPro" id="IPR007597">
    <property type="entry name" value="CheC"/>
</dbReference>
<protein>
    <submittedName>
        <fullName evidence="4">Chemotaxis MCP methylation-inhibitor</fullName>
    </submittedName>
</protein>
<dbReference type="PANTHER" id="PTHR43693:SF1">
    <property type="entry name" value="PROTEIN PHOSPHATASE CHEZ"/>
    <property type="match status" value="1"/>
</dbReference>
<dbReference type="EMBL" id="AM114193">
    <property type="protein sequence ID" value="CAJ35502.1"/>
    <property type="molecule type" value="Genomic_DNA"/>
</dbReference>
<evidence type="ECO:0000256" key="1">
    <source>
        <dbReference type="ARBA" id="ARBA00022500"/>
    </source>
</evidence>
<dbReference type="AlphaFoldDB" id="Q0W7Z1"/>
<dbReference type="STRING" id="351160.LRC572"/>
<organism evidence="4 5">
    <name type="scientific">Methanocella arvoryzae (strain DSM 22066 / NBRC 105507 / MRE50)</name>
    <dbReference type="NCBI Taxonomy" id="351160"/>
    <lineage>
        <taxon>Archaea</taxon>
        <taxon>Methanobacteriati</taxon>
        <taxon>Methanobacteriota</taxon>
        <taxon>Stenosarchaea group</taxon>
        <taxon>Methanomicrobia</taxon>
        <taxon>Methanocellales</taxon>
        <taxon>Methanocellaceae</taxon>
        <taxon>Methanocella</taxon>
    </lineage>
</organism>
<dbReference type="eggNOG" id="arCOG02381">
    <property type="taxonomic scope" value="Archaea"/>
</dbReference>
<evidence type="ECO:0000313" key="5">
    <source>
        <dbReference type="Proteomes" id="UP000000663"/>
    </source>
</evidence>
<dbReference type="Proteomes" id="UP000000663">
    <property type="component" value="Chromosome"/>
</dbReference>
<dbReference type="KEGG" id="rci:LRC572"/>
<sequence>MNDMTQLSEFQMDSLKELGNIGSAHAATSLSIMIGHDIDMRVPEIEIAPLESIGSLINPDEKVIGIYFQLIDGDSNSDGHIYLLFPEESAYSISDMLMCLEKGTTREITDLEKSALMEVGNVLISSFGDASAELLGITMLPSTPTYRHDMARSLINEIVADLGKTTKNAILFKTALTNETNNVNGYLLLLPEPQTLENMLTLLGAKVNGG</sequence>
<dbReference type="Gene3D" id="3.40.1550.10">
    <property type="entry name" value="CheC-like"/>
    <property type="match status" value="1"/>
</dbReference>
<gene>
    <name evidence="4" type="primary">cheC</name>
    <name evidence="4" type="ORF">LRC572</name>
</gene>
<dbReference type="SUPFAM" id="SSF103039">
    <property type="entry name" value="CheC-like"/>
    <property type="match status" value="1"/>
</dbReference>
<dbReference type="Pfam" id="PF04509">
    <property type="entry name" value="CheC"/>
    <property type="match status" value="2"/>
</dbReference>
<dbReference type="GeneID" id="5144113"/>
<evidence type="ECO:0000313" key="4">
    <source>
        <dbReference type="EMBL" id="CAJ35502.1"/>
    </source>
</evidence>
<dbReference type="CDD" id="cd17909">
    <property type="entry name" value="CheC_ClassI"/>
    <property type="match status" value="1"/>
</dbReference>
<dbReference type="GO" id="GO:0006935">
    <property type="term" value="P:chemotaxis"/>
    <property type="evidence" value="ECO:0007669"/>
    <property type="project" value="UniProtKB-KW"/>
</dbReference>
<dbReference type="InterPro" id="IPR028976">
    <property type="entry name" value="CheC-like_sf"/>
</dbReference>
<keyword evidence="5" id="KW-1185">Reference proteome</keyword>
<evidence type="ECO:0000259" key="3">
    <source>
        <dbReference type="Pfam" id="PF04509"/>
    </source>
</evidence>
<keyword evidence="2" id="KW-0378">Hydrolase</keyword>
<reference evidence="4 5" key="1">
    <citation type="journal article" date="2006" name="Science">
        <title>Genome of rice cluster I archaea -- the key methane producers in the rice rhizosphere.</title>
        <authorList>
            <person name="Erkel C."/>
            <person name="Kube M."/>
            <person name="Reinhardt R."/>
            <person name="Liesack W."/>
        </authorList>
    </citation>
    <scope>NUCLEOTIDE SEQUENCE [LARGE SCALE GENOMIC DNA]</scope>
    <source>
        <strain evidence="5">DSM 22066 / NBRC 105507 / MRE50</strain>
    </source>
</reference>
<dbReference type="RefSeq" id="WP_012036992.1">
    <property type="nucleotide sequence ID" value="NC_009464.1"/>
</dbReference>
<feature type="domain" description="CheC-like protein" evidence="3">
    <location>
        <begin position="112"/>
        <end position="145"/>
    </location>
</feature>
<proteinExistence type="predicted"/>
<dbReference type="PATRIC" id="fig|351160.9.peg.2734"/>
<name>Q0W7Z1_METAR</name>
<accession>Q0W7Z1</accession>
<dbReference type="InterPro" id="IPR050992">
    <property type="entry name" value="CheZ_family_phosphatases"/>
</dbReference>
<dbReference type="PANTHER" id="PTHR43693">
    <property type="entry name" value="PROTEIN PHOSPHATASE CHEZ"/>
    <property type="match status" value="1"/>
</dbReference>